<evidence type="ECO:0000313" key="1">
    <source>
        <dbReference type="EMBL" id="JAH38833.1"/>
    </source>
</evidence>
<reference evidence="1" key="1">
    <citation type="submission" date="2014-11" db="EMBL/GenBank/DDBJ databases">
        <authorList>
            <person name="Amaro Gonzalez C."/>
        </authorList>
    </citation>
    <scope>NUCLEOTIDE SEQUENCE</scope>
</reference>
<organism evidence="1">
    <name type="scientific">Anguilla anguilla</name>
    <name type="common">European freshwater eel</name>
    <name type="synonym">Muraena anguilla</name>
    <dbReference type="NCBI Taxonomy" id="7936"/>
    <lineage>
        <taxon>Eukaryota</taxon>
        <taxon>Metazoa</taxon>
        <taxon>Chordata</taxon>
        <taxon>Craniata</taxon>
        <taxon>Vertebrata</taxon>
        <taxon>Euteleostomi</taxon>
        <taxon>Actinopterygii</taxon>
        <taxon>Neopterygii</taxon>
        <taxon>Teleostei</taxon>
        <taxon>Anguilliformes</taxon>
        <taxon>Anguillidae</taxon>
        <taxon>Anguilla</taxon>
    </lineage>
</organism>
<protein>
    <submittedName>
        <fullName evidence="1">Uncharacterized protein</fullName>
    </submittedName>
</protein>
<sequence length="26" mass="2921">MFSNGTENCTPAAATDKLFYHRVPHL</sequence>
<proteinExistence type="predicted"/>
<name>A0A0E9SEB9_ANGAN</name>
<dbReference type="EMBL" id="GBXM01069744">
    <property type="protein sequence ID" value="JAH38833.1"/>
    <property type="molecule type" value="Transcribed_RNA"/>
</dbReference>
<dbReference type="AlphaFoldDB" id="A0A0E9SEB9"/>
<accession>A0A0E9SEB9</accession>
<reference evidence="1" key="2">
    <citation type="journal article" date="2015" name="Fish Shellfish Immunol.">
        <title>Early steps in the European eel (Anguilla anguilla)-Vibrio vulnificus interaction in the gills: Role of the RtxA13 toxin.</title>
        <authorList>
            <person name="Callol A."/>
            <person name="Pajuelo D."/>
            <person name="Ebbesson L."/>
            <person name="Teles M."/>
            <person name="MacKenzie S."/>
            <person name="Amaro C."/>
        </authorList>
    </citation>
    <scope>NUCLEOTIDE SEQUENCE</scope>
</reference>